<dbReference type="AlphaFoldDB" id="A0A2S6N228"/>
<evidence type="ECO:0000256" key="1">
    <source>
        <dbReference type="ARBA" id="ARBA00023125"/>
    </source>
</evidence>
<comment type="caution">
    <text evidence="4">The sequence shown here is derived from an EMBL/GenBank/DDBJ whole genome shotgun (WGS) entry which is preliminary data.</text>
</comment>
<dbReference type="GO" id="GO:0000976">
    <property type="term" value="F:transcription cis-regulatory region binding"/>
    <property type="evidence" value="ECO:0007669"/>
    <property type="project" value="TreeGrafter"/>
</dbReference>
<protein>
    <recommendedName>
        <fullName evidence="3">Response regulatory domain-containing protein</fullName>
    </recommendedName>
</protein>
<sequence>MPPSPETPCVYVVEDDVDQRDALLLLLKSAGFAARAYGSAEAFLADHTPGLTGCVLADVRLPGMDGVGLVNALNRRGNQLPVIVISGYTETPLVVEAMRAGAVDVQEKPLDPPLLLASVRAAIGGAGGAASLRSEVAAAAAGVAWSRRDRWPQRNLLCGLCAPLCDPCVEECAAATKSGAAGEVAEHQTLVAPRSPRFNAECAERGAEYAETGCRGPAAALA</sequence>
<name>A0A2S6N228_RHOGL</name>
<keyword evidence="2" id="KW-0597">Phosphoprotein</keyword>
<feature type="non-terminal residue" evidence="4">
    <location>
        <position position="222"/>
    </location>
</feature>
<dbReference type="EMBL" id="NHRY01000240">
    <property type="protein sequence ID" value="PPQ28650.1"/>
    <property type="molecule type" value="Genomic_DNA"/>
</dbReference>
<dbReference type="PANTHER" id="PTHR48111">
    <property type="entry name" value="REGULATOR OF RPOS"/>
    <property type="match status" value="1"/>
</dbReference>
<organism evidence="4 5">
    <name type="scientific">Rhodopila globiformis</name>
    <name type="common">Rhodopseudomonas globiformis</name>
    <dbReference type="NCBI Taxonomy" id="1071"/>
    <lineage>
        <taxon>Bacteria</taxon>
        <taxon>Pseudomonadati</taxon>
        <taxon>Pseudomonadota</taxon>
        <taxon>Alphaproteobacteria</taxon>
        <taxon>Acetobacterales</taxon>
        <taxon>Acetobacteraceae</taxon>
        <taxon>Rhodopila</taxon>
    </lineage>
</organism>
<evidence type="ECO:0000313" key="4">
    <source>
        <dbReference type="EMBL" id="PPQ28650.1"/>
    </source>
</evidence>
<dbReference type="Proteomes" id="UP000239724">
    <property type="component" value="Unassembled WGS sequence"/>
</dbReference>
<dbReference type="InterPro" id="IPR039420">
    <property type="entry name" value="WalR-like"/>
</dbReference>
<feature type="modified residue" description="4-aspartylphosphate" evidence="2">
    <location>
        <position position="58"/>
    </location>
</feature>
<evidence type="ECO:0000313" key="5">
    <source>
        <dbReference type="Proteomes" id="UP000239724"/>
    </source>
</evidence>
<keyword evidence="1" id="KW-0238">DNA-binding</keyword>
<dbReference type="SMART" id="SM00448">
    <property type="entry name" value="REC"/>
    <property type="match status" value="1"/>
</dbReference>
<dbReference type="SUPFAM" id="SSF52172">
    <property type="entry name" value="CheY-like"/>
    <property type="match status" value="1"/>
</dbReference>
<dbReference type="GO" id="GO:0032993">
    <property type="term" value="C:protein-DNA complex"/>
    <property type="evidence" value="ECO:0007669"/>
    <property type="project" value="TreeGrafter"/>
</dbReference>
<gene>
    <name evidence="4" type="ORF">CCS01_23860</name>
</gene>
<dbReference type="PANTHER" id="PTHR48111:SF56">
    <property type="entry name" value="TETRATHIONATE RESPONSE REGULATORY PROTEIN TTRR"/>
    <property type="match status" value="1"/>
</dbReference>
<dbReference type="GO" id="GO:0006355">
    <property type="term" value="P:regulation of DNA-templated transcription"/>
    <property type="evidence" value="ECO:0007669"/>
    <property type="project" value="TreeGrafter"/>
</dbReference>
<dbReference type="PROSITE" id="PS50110">
    <property type="entry name" value="RESPONSE_REGULATORY"/>
    <property type="match status" value="1"/>
</dbReference>
<dbReference type="GO" id="GO:0000156">
    <property type="term" value="F:phosphorelay response regulator activity"/>
    <property type="evidence" value="ECO:0007669"/>
    <property type="project" value="TreeGrafter"/>
</dbReference>
<reference evidence="4 5" key="1">
    <citation type="journal article" date="2018" name="Arch. Microbiol.">
        <title>New insights into the metabolic potential of the phototrophic purple bacterium Rhodopila globiformis DSM 161(T) from its draft genome sequence and evidence for a vanadium-dependent nitrogenase.</title>
        <authorList>
            <person name="Imhoff J.F."/>
            <person name="Rahn T."/>
            <person name="Kunzel S."/>
            <person name="Neulinger S.C."/>
        </authorList>
    </citation>
    <scope>NUCLEOTIDE SEQUENCE [LARGE SCALE GENOMIC DNA]</scope>
    <source>
        <strain evidence="4 5">DSM 161</strain>
    </source>
</reference>
<dbReference type="Gene3D" id="3.40.50.2300">
    <property type="match status" value="1"/>
</dbReference>
<feature type="domain" description="Response regulatory" evidence="3">
    <location>
        <begin position="9"/>
        <end position="123"/>
    </location>
</feature>
<dbReference type="InterPro" id="IPR001789">
    <property type="entry name" value="Sig_transdc_resp-reg_receiver"/>
</dbReference>
<proteinExistence type="predicted"/>
<dbReference type="Pfam" id="PF00072">
    <property type="entry name" value="Response_reg"/>
    <property type="match status" value="1"/>
</dbReference>
<keyword evidence="5" id="KW-1185">Reference proteome</keyword>
<evidence type="ECO:0000259" key="3">
    <source>
        <dbReference type="PROSITE" id="PS50110"/>
    </source>
</evidence>
<dbReference type="InterPro" id="IPR011006">
    <property type="entry name" value="CheY-like_superfamily"/>
</dbReference>
<dbReference type="GO" id="GO:0005829">
    <property type="term" value="C:cytosol"/>
    <property type="evidence" value="ECO:0007669"/>
    <property type="project" value="TreeGrafter"/>
</dbReference>
<accession>A0A2S6N228</accession>
<evidence type="ECO:0000256" key="2">
    <source>
        <dbReference type="PROSITE-ProRule" id="PRU00169"/>
    </source>
</evidence>